<evidence type="ECO:0000256" key="1">
    <source>
        <dbReference type="SAM" id="MobiDB-lite"/>
    </source>
</evidence>
<feature type="region of interest" description="Disordered" evidence="1">
    <location>
        <begin position="26"/>
        <end position="49"/>
    </location>
</feature>
<accession>A0A829Q2S9</accession>
<proteinExistence type="predicted"/>
<organism evidence="2 3">
    <name type="scientific">Mycobacteroides abscessus 21</name>
    <dbReference type="NCBI Taxonomy" id="1299324"/>
    <lineage>
        <taxon>Bacteria</taxon>
        <taxon>Bacillati</taxon>
        <taxon>Actinomycetota</taxon>
        <taxon>Actinomycetes</taxon>
        <taxon>Mycobacteriales</taxon>
        <taxon>Mycobacteriaceae</taxon>
        <taxon>Mycobacteroides</taxon>
        <taxon>Mycobacteroides abscessus</taxon>
    </lineage>
</organism>
<protein>
    <submittedName>
        <fullName evidence="2">FO 2-phospho--lactate transferase</fullName>
    </submittedName>
</protein>
<dbReference type="Proteomes" id="UP000020103">
    <property type="component" value="Unassembled WGS sequence"/>
</dbReference>
<evidence type="ECO:0000313" key="2">
    <source>
        <dbReference type="EMBL" id="EUA46919.1"/>
    </source>
</evidence>
<dbReference type="EMBL" id="JAOF01000001">
    <property type="protein sequence ID" value="EUA46919.1"/>
    <property type="molecule type" value="Genomic_DNA"/>
</dbReference>
<gene>
    <name evidence="2" type="ORF">I543_3913</name>
</gene>
<reference evidence="2 3" key="1">
    <citation type="submission" date="2013-12" db="EMBL/GenBank/DDBJ databases">
        <authorList>
            <person name="Madinger N."/>
            <person name="Lenaerts A."/>
            <person name="Ordway D."/>
            <person name="DeGroote M.A."/>
            <person name="Parker T."/>
            <person name="Sizemore C."/>
            <person name="Tallon L.J."/>
            <person name="Sadzewicz L.K."/>
            <person name="Sengamalay N."/>
            <person name="Fraser C.M."/>
            <person name="Hine E."/>
            <person name="Shefchek K.A."/>
            <person name="Das S.P."/>
            <person name="Tettelin H."/>
        </authorList>
    </citation>
    <scope>NUCLEOTIDE SEQUENCE [LARGE SCALE GENOMIC DNA]</scope>
    <source>
        <strain evidence="2 3">21</strain>
    </source>
</reference>
<comment type="caution">
    <text evidence="2">The sequence shown here is derived from an EMBL/GenBank/DDBJ whole genome shotgun (WGS) entry which is preliminary data.</text>
</comment>
<keyword evidence="2" id="KW-0808">Transferase</keyword>
<evidence type="ECO:0000313" key="3">
    <source>
        <dbReference type="Proteomes" id="UP000020103"/>
    </source>
</evidence>
<feature type="compositionally biased region" description="Basic and acidic residues" evidence="1">
    <location>
        <begin position="31"/>
        <end position="49"/>
    </location>
</feature>
<sequence>MHPGVVANVHNGVYLMLAGIRSEQALDAEEEARSADATDENGDFHVDRD</sequence>
<dbReference type="GO" id="GO:0016740">
    <property type="term" value="F:transferase activity"/>
    <property type="evidence" value="ECO:0007669"/>
    <property type="project" value="UniProtKB-KW"/>
</dbReference>
<name>A0A829Q2S9_9MYCO</name>
<dbReference type="AlphaFoldDB" id="A0A829Q2S9"/>